<keyword evidence="2" id="KW-0863">Zinc-finger</keyword>
<dbReference type="InterPro" id="IPR040115">
    <property type="entry name" value="Lnp"/>
</dbReference>
<evidence type="ECO:0000313" key="9">
    <source>
        <dbReference type="Proteomes" id="UP000663829"/>
    </source>
</evidence>
<evidence type="ECO:0000256" key="2">
    <source>
        <dbReference type="RuleBase" id="RU367073"/>
    </source>
</evidence>
<feature type="compositionally biased region" description="Low complexity" evidence="3">
    <location>
        <begin position="261"/>
        <end position="282"/>
    </location>
</feature>
<dbReference type="EMBL" id="CAJNOQ010005993">
    <property type="protein sequence ID" value="CAF1119263.1"/>
    <property type="molecule type" value="Genomic_DNA"/>
</dbReference>
<dbReference type="EMBL" id="CAJOBC010005992">
    <property type="protein sequence ID" value="CAF3882907.1"/>
    <property type="molecule type" value="Genomic_DNA"/>
</dbReference>
<feature type="domain" description="Lunapark zinc ribbon" evidence="4">
    <location>
        <begin position="211"/>
        <end position="246"/>
    </location>
</feature>
<protein>
    <recommendedName>
        <fullName evidence="2">Endoplasmic reticulum junction formation protein lunapark</fullName>
    </recommendedName>
</protein>
<dbReference type="AlphaFoldDB" id="A0A814QEK5"/>
<dbReference type="GO" id="GO:0071788">
    <property type="term" value="P:endoplasmic reticulum tubular network maintenance"/>
    <property type="evidence" value="ECO:0007669"/>
    <property type="project" value="UniProtKB-UniRule"/>
</dbReference>
<organism evidence="6 9">
    <name type="scientific">Didymodactylos carnosus</name>
    <dbReference type="NCBI Taxonomy" id="1234261"/>
    <lineage>
        <taxon>Eukaryota</taxon>
        <taxon>Metazoa</taxon>
        <taxon>Spiralia</taxon>
        <taxon>Gnathifera</taxon>
        <taxon>Rotifera</taxon>
        <taxon>Eurotatoria</taxon>
        <taxon>Bdelloidea</taxon>
        <taxon>Philodinida</taxon>
        <taxon>Philodinidae</taxon>
        <taxon>Didymodactylos</taxon>
    </lineage>
</organism>
<dbReference type="PANTHER" id="PTHR22166:SF12">
    <property type="entry name" value="ENDOPLASMIC RETICULUM JUNCTION FORMATION PROTEIN LUNAPARK"/>
    <property type="match status" value="1"/>
</dbReference>
<gene>
    <name evidence="6" type="ORF">GPM918_LOCUS19608</name>
    <name evidence="5" type="ORF">OVA965_LOCUS17162</name>
    <name evidence="8" type="ORF">SRO942_LOCUS19603</name>
    <name evidence="7" type="ORF">TMI583_LOCUS17172</name>
</gene>
<name>A0A814QEK5_9BILA</name>
<keyword evidence="2" id="KW-0862">Zinc</keyword>
<comment type="subcellular location">
    <subcellularLocation>
        <location evidence="2">Endoplasmic reticulum membrane</location>
        <topology evidence="2">Multi-pass membrane protein</topology>
    </subcellularLocation>
</comment>
<comment type="function">
    <text evidence="2">Plays a role in determining ER morphology.</text>
</comment>
<dbReference type="GO" id="GO:1903373">
    <property type="term" value="P:positive regulation of endoplasmic reticulum tubular network organization"/>
    <property type="evidence" value="ECO:0007669"/>
    <property type="project" value="UniProtKB-UniRule"/>
</dbReference>
<dbReference type="EMBL" id="CAJOBA010008164">
    <property type="protein sequence ID" value="CAF3821920.1"/>
    <property type="molecule type" value="Genomic_DNA"/>
</dbReference>
<dbReference type="GO" id="GO:0098826">
    <property type="term" value="C:endoplasmic reticulum tubular network membrane"/>
    <property type="evidence" value="ECO:0007669"/>
    <property type="project" value="UniProtKB-UniRule"/>
</dbReference>
<dbReference type="Proteomes" id="UP000663829">
    <property type="component" value="Unassembled WGS sequence"/>
</dbReference>
<accession>A0A814QEK5</accession>
<comment type="domain">
    <text evidence="2">The C4-type zinc finger motif is necessary both for its ER three-way tubular junction localization and formation.</text>
</comment>
<comment type="caution">
    <text evidence="6">The sequence shown here is derived from an EMBL/GenBank/DDBJ whole genome shotgun (WGS) entry which is preliminary data.</text>
</comment>
<dbReference type="Proteomes" id="UP000677228">
    <property type="component" value="Unassembled WGS sequence"/>
</dbReference>
<feature type="region of interest" description="Disordered" evidence="3">
    <location>
        <begin position="253"/>
        <end position="315"/>
    </location>
</feature>
<dbReference type="OrthoDB" id="1725934at2759"/>
<keyword evidence="2" id="KW-0256">Endoplasmic reticulum</keyword>
<evidence type="ECO:0000313" key="6">
    <source>
        <dbReference type="EMBL" id="CAF1119263.1"/>
    </source>
</evidence>
<dbReference type="Proteomes" id="UP000682733">
    <property type="component" value="Unassembled WGS sequence"/>
</dbReference>
<reference evidence="6" key="1">
    <citation type="submission" date="2021-02" db="EMBL/GenBank/DDBJ databases">
        <authorList>
            <person name="Nowell W R."/>
        </authorList>
    </citation>
    <scope>NUCLEOTIDE SEQUENCE</scope>
</reference>
<feature type="compositionally biased region" description="Polar residues" evidence="3">
    <location>
        <begin position="178"/>
        <end position="189"/>
    </location>
</feature>
<proteinExistence type="inferred from homology"/>
<feature type="region of interest" description="Disordered" evidence="3">
    <location>
        <begin position="136"/>
        <end position="200"/>
    </location>
</feature>
<feature type="compositionally biased region" description="Polar residues" evidence="3">
    <location>
        <begin position="291"/>
        <end position="303"/>
    </location>
</feature>
<dbReference type="Pfam" id="PF10058">
    <property type="entry name" value="Zn_ribbon_10"/>
    <property type="match status" value="1"/>
</dbReference>
<evidence type="ECO:0000259" key="4">
    <source>
        <dbReference type="Pfam" id="PF10058"/>
    </source>
</evidence>
<keyword evidence="9" id="KW-1185">Reference proteome</keyword>
<evidence type="ECO:0000313" key="8">
    <source>
        <dbReference type="EMBL" id="CAF3882907.1"/>
    </source>
</evidence>
<evidence type="ECO:0000313" key="7">
    <source>
        <dbReference type="EMBL" id="CAF3821920.1"/>
    </source>
</evidence>
<feature type="transmembrane region" description="Helical" evidence="2">
    <location>
        <begin position="66"/>
        <end position="87"/>
    </location>
</feature>
<sequence length="315" mass="35743">MTLTEELENIYHKLGRFQQSLTEARLRQQQWTKSFYIYAILVYTGINLVSYAYFLPSNYLTRLYLVVFGILMGALIYGLHTVVCWYFRTSIQAKEERIQLLKERKRELLDIVKEREPYNVAQGLIRRFESDNVYSTAATTPSPSGEVRQRVTVSKPPSAQAAHQTQSTQQQISPTPTKGQQSTTITTPGDVTPGKLPRTILPPKRTVWGMLLDTFVGDGPSKRYAMICKNCCSHNGMALEEEFEYLHDKTSMSHHPVRIPSSSSLVTNENNNVSNEPQQNNSGSLKENAHHNIQQPTLSSAYESLTDETRYTATD</sequence>
<evidence type="ECO:0000313" key="5">
    <source>
        <dbReference type="EMBL" id="CAF1055694.1"/>
    </source>
</evidence>
<dbReference type="EMBL" id="CAJNOK010008150">
    <property type="protein sequence ID" value="CAF1055694.1"/>
    <property type="molecule type" value="Genomic_DNA"/>
</dbReference>
<feature type="compositionally biased region" description="Low complexity" evidence="3">
    <location>
        <begin position="156"/>
        <end position="177"/>
    </location>
</feature>
<keyword evidence="2" id="KW-0479">Metal-binding</keyword>
<keyword evidence="2" id="KW-1133">Transmembrane helix</keyword>
<feature type="transmembrane region" description="Helical" evidence="2">
    <location>
        <begin position="35"/>
        <end position="54"/>
    </location>
</feature>
<dbReference type="PANTHER" id="PTHR22166">
    <property type="entry name" value="ENDOPLASMIC RETICULUM JUNCTION FORMATION PROTEIN LUNAPARK"/>
    <property type="match status" value="1"/>
</dbReference>
<dbReference type="InterPro" id="IPR019273">
    <property type="entry name" value="Lunapark_Znf"/>
</dbReference>
<evidence type="ECO:0000256" key="3">
    <source>
        <dbReference type="SAM" id="MobiDB-lite"/>
    </source>
</evidence>
<evidence type="ECO:0000256" key="1">
    <source>
        <dbReference type="ARBA" id="ARBA00009940"/>
    </source>
</evidence>
<keyword evidence="2" id="KW-0472">Membrane</keyword>
<keyword evidence="2" id="KW-0812">Transmembrane</keyword>
<comment type="similarity">
    <text evidence="1 2">Belongs to the lunapark family.</text>
</comment>
<dbReference type="GO" id="GO:0008270">
    <property type="term" value="F:zinc ion binding"/>
    <property type="evidence" value="ECO:0007669"/>
    <property type="project" value="UniProtKB-KW"/>
</dbReference>
<dbReference type="Proteomes" id="UP000681722">
    <property type="component" value="Unassembled WGS sequence"/>
</dbReference>